<sequence>MILIDDAGSGSLIGGTIIGAMRYETEEFHFNTIPLKYYSPEFFSKKIYLDYVIEIVKDLFEKLQVNKNEEILICRGYMFDNLRKWFSKNNFKYTSTKIGEPLQSKIESTFENYTIRLGFPQRFISYTKYPFHFHRILRWVYADYDERVKLCKTGWKSFTKYGSLPIQYNTTKIKKSRFICLKCDKKIEDNSYVRLLEFTSNRPQKIYLHHDC</sequence>
<keyword evidence="2" id="KW-1185">Reference proteome</keyword>
<protein>
    <submittedName>
        <fullName evidence="1">Uncharacterized protein</fullName>
    </submittedName>
</protein>
<proteinExistence type="predicted"/>
<dbReference type="AlphaFoldDB" id="A0A1T5LA84"/>
<evidence type="ECO:0000313" key="2">
    <source>
        <dbReference type="Proteomes" id="UP000190285"/>
    </source>
</evidence>
<dbReference type="OrthoDB" id="1738242at2"/>
<name>A0A1T5LA84_9FIRM</name>
<organism evidence="1 2">
    <name type="scientific">Maledivibacter halophilus</name>
    <dbReference type="NCBI Taxonomy" id="36842"/>
    <lineage>
        <taxon>Bacteria</taxon>
        <taxon>Bacillati</taxon>
        <taxon>Bacillota</taxon>
        <taxon>Clostridia</taxon>
        <taxon>Peptostreptococcales</taxon>
        <taxon>Caminicellaceae</taxon>
        <taxon>Maledivibacter</taxon>
    </lineage>
</organism>
<gene>
    <name evidence="1" type="ORF">SAMN02194393_02652</name>
</gene>
<evidence type="ECO:0000313" key="1">
    <source>
        <dbReference type="EMBL" id="SKC72860.1"/>
    </source>
</evidence>
<reference evidence="1 2" key="1">
    <citation type="submission" date="2017-02" db="EMBL/GenBank/DDBJ databases">
        <authorList>
            <person name="Peterson S.W."/>
        </authorList>
    </citation>
    <scope>NUCLEOTIDE SEQUENCE [LARGE SCALE GENOMIC DNA]</scope>
    <source>
        <strain evidence="1 2">M1</strain>
    </source>
</reference>
<dbReference type="Proteomes" id="UP000190285">
    <property type="component" value="Unassembled WGS sequence"/>
</dbReference>
<accession>A0A1T5LA84</accession>
<dbReference type="EMBL" id="FUZT01000006">
    <property type="protein sequence ID" value="SKC72860.1"/>
    <property type="molecule type" value="Genomic_DNA"/>
</dbReference>